<organism evidence="8 9">
    <name type="scientific">Stieleria maiorica</name>
    <dbReference type="NCBI Taxonomy" id="2795974"/>
    <lineage>
        <taxon>Bacteria</taxon>
        <taxon>Pseudomonadati</taxon>
        <taxon>Planctomycetota</taxon>
        <taxon>Planctomycetia</taxon>
        <taxon>Pirellulales</taxon>
        <taxon>Pirellulaceae</taxon>
        <taxon>Stieleria</taxon>
    </lineage>
</organism>
<dbReference type="PANTHER" id="PTHR10846:SF8">
    <property type="entry name" value="INNER MEMBRANE PROTEIN YRBG"/>
    <property type="match status" value="1"/>
</dbReference>
<dbReference type="GO" id="GO:0005262">
    <property type="term" value="F:calcium channel activity"/>
    <property type="evidence" value="ECO:0007669"/>
    <property type="project" value="TreeGrafter"/>
</dbReference>
<sequence length="476" mass="50728">MSDSAPPDSRPSDSPPESSPPEPSGPNPSRLGPAVWITAACFIGLCASYAWASVASSSVAANLTLAVFQISMISIVIWQACEPFADAAQYLGEQWRIPSSVRGATLDAIASSLPELFTGLFFILYAMSTSVLEPGNRSDLHAGEGFGATIATCAGSAVYNMILIPAFCGIAIALTRHRKPVIEIHRTVITRDGFWFLVCEVVLVAFLFSKQLSWHLAAILLGLYLVYLVWLWVDARKYRLARTVAVQTLQSIDQPGEQQIHEALTNGGINATPSLIDYVDRELRSNGNGEEEEGDDEVDSAGMLFGRIQIPLRPSISYSLLVGSTAITAIACYWLVEVTVSIASTLDVPVFFVAVIVAAAASSVPDTLLSIGAAKRGDDDGAVSNAFGSNIFDICICLSVPLVAGIALNGGQPIDLLVDGKPMPGLFGLQVLLLTLTAITLGILSHRLQLTMRKSLLLVAMYLVFIAYAVLGSMGF</sequence>
<dbReference type="RefSeq" id="WP_147865871.1">
    <property type="nucleotide sequence ID" value="NZ_CP036264.1"/>
</dbReference>
<dbReference type="EMBL" id="CP036264">
    <property type="protein sequence ID" value="QEF95980.1"/>
    <property type="molecule type" value="Genomic_DNA"/>
</dbReference>
<feature type="transmembrane region" description="Helical" evidence="6">
    <location>
        <begin position="456"/>
        <end position="475"/>
    </location>
</feature>
<comment type="subcellular location">
    <subcellularLocation>
        <location evidence="1">Membrane</location>
        <topology evidence="1">Multi-pass membrane protein</topology>
    </subcellularLocation>
</comment>
<evidence type="ECO:0000256" key="2">
    <source>
        <dbReference type="ARBA" id="ARBA00022692"/>
    </source>
</evidence>
<feature type="transmembrane region" description="Helical" evidence="6">
    <location>
        <begin position="316"/>
        <end position="336"/>
    </location>
</feature>
<dbReference type="Gene3D" id="1.20.1420.30">
    <property type="entry name" value="NCX, central ion-binding region"/>
    <property type="match status" value="2"/>
</dbReference>
<dbReference type="InterPro" id="IPR004481">
    <property type="entry name" value="K/Na/Ca-exchanger"/>
</dbReference>
<gene>
    <name evidence="8" type="ORF">Mal15_00060</name>
</gene>
<feature type="transmembrane region" description="Helical" evidence="6">
    <location>
        <begin position="193"/>
        <end position="208"/>
    </location>
</feature>
<dbReference type="AlphaFoldDB" id="A0A5B9M7G6"/>
<keyword evidence="9" id="KW-1185">Reference proteome</keyword>
<feature type="transmembrane region" description="Helical" evidence="6">
    <location>
        <begin position="427"/>
        <end position="444"/>
    </location>
</feature>
<dbReference type="Pfam" id="PF01699">
    <property type="entry name" value="Na_Ca_ex"/>
    <property type="match status" value="2"/>
</dbReference>
<evidence type="ECO:0000313" key="9">
    <source>
        <dbReference type="Proteomes" id="UP000321353"/>
    </source>
</evidence>
<feature type="compositionally biased region" description="Pro residues" evidence="5">
    <location>
        <begin position="13"/>
        <end position="26"/>
    </location>
</feature>
<dbReference type="GO" id="GO:0008273">
    <property type="term" value="F:calcium, potassium:sodium antiporter activity"/>
    <property type="evidence" value="ECO:0007669"/>
    <property type="project" value="TreeGrafter"/>
</dbReference>
<feature type="transmembrane region" description="Helical" evidence="6">
    <location>
        <begin position="58"/>
        <end position="78"/>
    </location>
</feature>
<keyword evidence="2 6" id="KW-0812">Transmembrane</keyword>
<feature type="transmembrane region" description="Helical" evidence="6">
    <location>
        <begin position="386"/>
        <end position="407"/>
    </location>
</feature>
<feature type="domain" description="Sodium/calcium exchanger membrane region" evidence="7">
    <location>
        <begin position="68"/>
        <end position="232"/>
    </location>
</feature>
<dbReference type="InterPro" id="IPR044880">
    <property type="entry name" value="NCX_ion-bd_dom_sf"/>
</dbReference>
<evidence type="ECO:0000259" key="7">
    <source>
        <dbReference type="Pfam" id="PF01699"/>
    </source>
</evidence>
<evidence type="ECO:0000256" key="6">
    <source>
        <dbReference type="SAM" id="Phobius"/>
    </source>
</evidence>
<dbReference type="Proteomes" id="UP000321353">
    <property type="component" value="Chromosome"/>
</dbReference>
<protein>
    <submittedName>
        <fullName evidence="8">Putative calcium/sodium:proton antiporter</fullName>
    </submittedName>
</protein>
<dbReference type="GO" id="GO:0006874">
    <property type="term" value="P:intracellular calcium ion homeostasis"/>
    <property type="evidence" value="ECO:0007669"/>
    <property type="project" value="TreeGrafter"/>
</dbReference>
<dbReference type="GO" id="GO:0005886">
    <property type="term" value="C:plasma membrane"/>
    <property type="evidence" value="ECO:0007669"/>
    <property type="project" value="TreeGrafter"/>
</dbReference>
<evidence type="ECO:0000256" key="1">
    <source>
        <dbReference type="ARBA" id="ARBA00004141"/>
    </source>
</evidence>
<accession>A0A5B9M7G6</accession>
<name>A0A5B9M7G6_9BACT</name>
<dbReference type="PANTHER" id="PTHR10846">
    <property type="entry name" value="SODIUM/POTASSIUM/CALCIUM EXCHANGER"/>
    <property type="match status" value="1"/>
</dbReference>
<feature type="transmembrane region" description="Helical" evidence="6">
    <location>
        <begin position="146"/>
        <end position="172"/>
    </location>
</feature>
<evidence type="ECO:0000256" key="5">
    <source>
        <dbReference type="SAM" id="MobiDB-lite"/>
    </source>
</evidence>
<reference evidence="8 9" key="1">
    <citation type="submission" date="2019-02" db="EMBL/GenBank/DDBJ databases">
        <title>Planctomycetal bacteria perform biofilm scaping via a novel small molecule.</title>
        <authorList>
            <person name="Jeske O."/>
            <person name="Boedeker C."/>
            <person name="Wiegand S."/>
            <person name="Breitling P."/>
            <person name="Kallscheuer N."/>
            <person name="Jogler M."/>
            <person name="Rohde M."/>
            <person name="Petersen J."/>
            <person name="Medema M.H."/>
            <person name="Surup F."/>
            <person name="Jogler C."/>
        </authorList>
    </citation>
    <scope>NUCLEOTIDE SEQUENCE [LARGE SCALE GENOMIC DNA]</scope>
    <source>
        <strain evidence="8 9">Mal15</strain>
    </source>
</reference>
<keyword evidence="3 6" id="KW-1133">Transmembrane helix</keyword>
<keyword evidence="4 6" id="KW-0472">Membrane</keyword>
<evidence type="ECO:0000313" key="8">
    <source>
        <dbReference type="EMBL" id="QEF95980.1"/>
    </source>
</evidence>
<evidence type="ECO:0000256" key="3">
    <source>
        <dbReference type="ARBA" id="ARBA00022989"/>
    </source>
</evidence>
<feature type="transmembrane region" description="Helical" evidence="6">
    <location>
        <begin position="214"/>
        <end position="233"/>
    </location>
</feature>
<evidence type="ECO:0000256" key="4">
    <source>
        <dbReference type="ARBA" id="ARBA00023136"/>
    </source>
</evidence>
<feature type="transmembrane region" description="Helical" evidence="6">
    <location>
        <begin position="34"/>
        <end position="52"/>
    </location>
</feature>
<feature type="region of interest" description="Disordered" evidence="5">
    <location>
        <begin position="1"/>
        <end position="29"/>
    </location>
</feature>
<proteinExistence type="predicted"/>
<dbReference type="KEGG" id="smam:Mal15_00060"/>
<feature type="domain" description="Sodium/calcium exchanger membrane region" evidence="7">
    <location>
        <begin position="318"/>
        <end position="470"/>
    </location>
</feature>
<dbReference type="InterPro" id="IPR004837">
    <property type="entry name" value="NaCa_Exmemb"/>
</dbReference>
<feature type="transmembrane region" description="Helical" evidence="6">
    <location>
        <begin position="348"/>
        <end position="374"/>
    </location>
</feature>